<evidence type="ECO:0000256" key="15">
    <source>
        <dbReference type="PIRNR" id="PIRNR004491"/>
    </source>
</evidence>
<evidence type="ECO:0000256" key="2">
    <source>
        <dbReference type="ARBA" id="ARBA00004726"/>
    </source>
</evidence>
<evidence type="ECO:0000256" key="14">
    <source>
        <dbReference type="ARBA" id="ARBA00049494"/>
    </source>
</evidence>
<dbReference type="GO" id="GO:0003919">
    <property type="term" value="F:FMN adenylyltransferase activity"/>
    <property type="evidence" value="ECO:0007669"/>
    <property type="project" value="UniProtKB-UniRule"/>
</dbReference>
<keyword evidence="18" id="KW-1185">Reference proteome</keyword>
<comment type="catalytic activity">
    <reaction evidence="13 15">
        <text>riboflavin + ATP = FMN + ADP + H(+)</text>
        <dbReference type="Rhea" id="RHEA:14357"/>
        <dbReference type="ChEBI" id="CHEBI:15378"/>
        <dbReference type="ChEBI" id="CHEBI:30616"/>
        <dbReference type="ChEBI" id="CHEBI:57986"/>
        <dbReference type="ChEBI" id="CHEBI:58210"/>
        <dbReference type="ChEBI" id="CHEBI:456216"/>
        <dbReference type="EC" id="2.7.1.26"/>
    </reaction>
</comment>
<dbReference type="SUPFAM" id="SSF52374">
    <property type="entry name" value="Nucleotidylyl transferase"/>
    <property type="match status" value="1"/>
</dbReference>
<keyword evidence="10 15" id="KW-0274">FAD</keyword>
<comment type="function">
    <text evidence="1">Catalyzes the phosphorylation of riboflavin to FMN followed by the adenylation of FMN to FAD.</text>
</comment>
<comment type="pathway">
    <text evidence="2 15">Cofactor biosynthesis; FAD biosynthesis; FAD from FMN: step 1/1.</text>
</comment>
<keyword evidence="4 15" id="KW-0285">Flavoprotein</keyword>
<name>A0A101JU61_CHLLI</name>
<feature type="domain" description="Riboflavin kinase" evidence="16">
    <location>
        <begin position="195"/>
        <end position="320"/>
    </location>
</feature>
<dbReference type="PANTHER" id="PTHR22749">
    <property type="entry name" value="RIBOFLAVIN KINASE/FMN ADENYLYLTRANSFERASE"/>
    <property type="match status" value="1"/>
</dbReference>
<keyword evidence="5 15" id="KW-0288">FMN</keyword>
<evidence type="ECO:0000256" key="12">
    <source>
        <dbReference type="ARBA" id="ARBA00023268"/>
    </source>
</evidence>
<dbReference type="PANTHER" id="PTHR22749:SF6">
    <property type="entry name" value="RIBOFLAVIN KINASE"/>
    <property type="match status" value="1"/>
</dbReference>
<dbReference type="NCBIfam" id="NF004162">
    <property type="entry name" value="PRK05627.1-5"/>
    <property type="match status" value="1"/>
</dbReference>
<dbReference type="InterPro" id="IPR002606">
    <property type="entry name" value="Riboflavin_kinase_bac"/>
</dbReference>
<evidence type="ECO:0000256" key="11">
    <source>
        <dbReference type="ARBA" id="ARBA00022840"/>
    </source>
</evidence>
<dbReference type="AlphaFoldDB" id="A0A101JU61"/>
<accession>A0A101JU61</accession>
<dbReference type="EC" id="2.7.7.2" evidence="15"/>
<evidence type="ECO:0000256" key="8">
    <source>
        <dbReference type="ARBA" id="ARBA00022741"/>
    </source>
</evidence>
<dbReference type="SUPFAM" id="SSF82114">
    <property type="entry name" value="Riboflavin kinase-like"/>
    <property type="match status" value="1"/>
</dbReference>
<dbReference type="GO" id="GO:0008531">
    <property type="term" value="F:riboflavin kinase activity"/>
    <property type="evidence" value="ECO:0007669"/>
    <property type="project" value="UniProtKB-UniRule"/>
</dbReference>
<dbReference type="Gene3D" id="2.40.30.30">
    <property type="entry name" value="Riboflavin kinase-like"/>
    <property type="match status" value="1"/>
</dbReference>
<comment type="caution">
    <text evidence="17">The sequence shown here is derived from an EMBL/GenBank/DDBJ whole genome shotgun (WGS) entry which is preliminary data.</text>
</comment>
<dbReference type="NCBIfam" id="TIGR00083">
    <property type="entry name" value="ribF"/>
    <property type="match status" value="1"/>
</dbReference>
<keyword evidence="6 15" id="KW-0808">Transferase</keyword>
<evidence type="ECO:0000259" key="16">
    <source>
        <dbReference type="SMART" id="SM00904"/>
    </source>
</evidence>
<evidence type="ECO:0000256" key="5">
    <source>
        <dbReference type="ARBA" id="ARBA00022643"/>
    </source>
</evidence>
<dbReference type="InterPro" id="IPR023465">
    <property type="entry name" value="Riboflavin_kinase_dom_sf"/>
</dbReference>
<evidence type="ECO:0000256" key="3">
    <source>
        <dbReference type="ARBA" id="ARBA00005201"/>
    </source>
</evidence>
<dbReference type="Gene3D" id="3.40.50.620">
    <property type="entry name" value="HUPs"/>
    <property type="match status" value="1"/>
</dbReference>
<dbReference type="InterPro" id="IPR015865">
    <property type="entry name" value="Riboflavin_kinase_bac/euk"/>
</dbReference>
<dbReference type="EMBL" id="LMBR01000016">
    <property type="protein sequence ID" value="KUL32778.1"/>
    <property type="molecule type" value="Genomic_DNA"/>
</dbReference>
<evidence type="ECO:0000256" key="9">
    <source>
        <dbReference type="ARBA" id="ARBA00022777"/>
    </source>
</evidence>
<evidence type="ECO:0000256" key="7">
    <source>
        <dbReference type="ARBA" id="ARBA00022695"/>
    </source>
</evidence>
<evidence type="ECO:0000313" key="17">
    <source>
        <dbReference type="EMBL" id="KUL32778.1"/>
    </source>
</evidence>
<dbReference type="GO" id="GO:0009231">
    <property type="term" value="P:riboflavin biosynthetic process"/>
    <property type="evidence" value="ECO:0007669"/>
    <property type="project" value="InterPro"/>
</dbReference>
<keyword evidence="12" id="KW-0511">Multifunctional enzyme</keyword>
<dbReference type="InterPro" id="IPR023468">
    <property type="entry name" value="Riboflavin_kinase"/>
</dbReference>
<evidence type="ECO:0000256" key="10">
    <source>
        <dbReference type="ARBA" id="ARBA00022827"/>
    </source>
</evidence>
<proteinExistence type="inferred from homology"/>
<keyword evidence="8 15" id="KW-0547">Nucleotide-binding</keyword>
<dbReference type="Proteomes" id="UP000053937">
    <property type="component" value="Unassembled WGS sequence"/>
</dbReference>
<dbReference type="CDD" id="cd02064">
    <property type="entry name" value="FAD_synthetase_N"/>
    <property type="match status" value="1"/>
</dbReference>
<evidence type="ECO:0000256" key="13">
    <source>
        <dbReference type="ARBA" id="ARBA00047880"/>
    </source>
</evidence>
<dbReference type="NCBIfam" id="NF004160">
    <property type="entry name" value="PRK05627.1-3"/>
    <property type="match status" value="1"/>
</dbReference>
<dbReference type="SMART" id="SM00904">
    <property type="entry name" value="Flavokinase"/>
    <property type="match status" value="1"/>
</dbReference>
<comment type="pathway">
    <text evidence="3 15">Cofactor biosynthesis; FMN biosynthesis; FMN from riboflavin (ATP route): step 1/1.</text>
</comment>
<dbReference type="OrthoDB" id="9803667at2"/>
<evidence type="ECO:0000256" key="1">
    <source>
        <dbReference type="ARBA" id="ARBA00002121"/>
    </source>
</evidence>
<keyword evidence="11 15" id="KW-0067">ATP-binding</keyword>
<comment type="similarity">
    <text evidence="15">Belongs to the ribF family.</text>
</comment>
<dbReference type="GO" id="GO:0009398">
    <property type="term" value="P:FMN biosynthetic process"/>
    <property type="evidence" value="ECO:0007669"/>
    <property type="project" value="UniProtKB-UniRule"/>
</dbReference>
<dbReference type="Pfam" id="PF01687">
    <property type="entry name" value="Flavokinase"/>
    <property type="match status" value="1"/>
</dbReference>
<dbReference type="RefSeq" id="WP_059138286.1">
    <property type="nucleotide sequence ID" value="NZ_LMBR01000016.1"/>
</dbReference>
<dbReference type="UniPathway" id="UPA00277">
    <property type="reaction ID" value="UER00407"/>
</dbReference>
<sequence length="321" mass="35614">MNVVMYDNRQLSVYGDGLLNSLAPEESAVTIGSFDGVHRGHRKIISGMLDIARFRKLRSVVVTFDPHPRRVLTAHADVPVEILTTLDEKIEQMAGLGVDLLFVVRFTPELAAWSSGLFIEEVLVRMLHARNVVVGYDHGFGRNRSGSGKTLSQLGELNGFKVDVIDELRIGSEHISSTKIRALLKNGSIRDANAFLGVPYVVSGRVTSGKQLGRLLGFPTVNLMLPDPQKLLPRSGVYMATTVIDGEPYRAMMNIGSRPTVSDESGIRVEAHILGYSGLLYGCRIRFSILGFIREEKKFNSLDLLREQLEKDKKTVELFCE</sequence>
<reference evidence="17 18" key="1">
    <citation type="submission" date="2015-10" db="EMBL/GenBank/DDBJ databases">
        <title>Draft Genome Sequence of Chlorobium limicola strain Frasassi Growing under Artificial Lighting in the Frasassi Cave System.</title>
        <authorList>
            <person name="Mansor M."/>
            <person name="Macalady J."/>
        </authorList>
    </citation>
    <scope>NUCLEOTIDE SEQUENCE [LARGE SCALE GENOMIC DNA]</scope>
    <source>
        <strain evidence="17 18">Frasassi</strain>
    </source>
</reference>
<dbReference type="FunFam" id="3.40.50.620:FF:000021">
    <property type="entry name" value="Riboflavin biosynthesis protein"/>
    <property type="match status" value="1"/>
</dbReference>
<dbReference type="InterPro" id="IPR015864">
    <property type="entry name" value="FAD_synthase"/>
</dbReference>
<keyword evidence="9 15" id="KW-0418">Kinase</keyword>
<organism evidence="17 18">
    <name type="scientific">Chlorobium limicola</name>
    <dbReference type="NCBI Taxonomy" id="1092"/>
    <lineage>
        <taxon>Bacteria</taxon>
        <taxon>Pseudomonadati</taxon>
        <taxon>Chlorobiota</taxon>
        <taxon>Chlorobiia</taxon>
        <taxon>Chlorobiales</taxon>
        <taxon>Chlorobiaceae</taxon>
        <taxon>Chlorobium/Pelodictyon group</taxon>
        <taxon>Chlorobium</taxon>
    </lineage>
</organism>
<dbReference type="InterPro" id="IPR014729">
    <property type="entry name" value="Rossmann-like_a/b/a_fold"/>
</dbReference>
<protein>
    <recommendedName>
        <fullName evidence="15">Riboflavin biosynthesis protein</fullName>
    </recommendedName>
    <domain>
        <recommendedName>
            <fullName evidence="15">Riboflavin kinase</fullName>
            <ecNumber evidence="15">2.7.1.26</ecNumber>
        </recommendedName>
        <alternativeName>
            <fullName evidence="15">Flavokinase</fullName>
        </alternativeName>
    </domain>
    <domain>
        <recommendedName>
            <fullName evidence="15">FMN adenylyltransferase</fullName>
            <ecNumber evidence="15">2.7.7.2</ecNumber>
        </recommendedName>
        <alternativeName>
            <fullName evidence="15">FAD pyrophosphorylase</fullName>
        </alternativeName>
        <alternativeName>
            <fullName evidence="15">FAD synthase</fullName>
        </alternativeName>
    </domain>
</protein>
<dbReference type="PIRSF" id="PIRSF004491">
    <property type="entry name" value="FAD_Synth"/>
    <property type="match status" value="1"/>
</dbReference>
<comment type="catalytic activity">
    <reaction evidence="14 15">
        <text>FMN + ATP + H(+) = FAD + diphosphate</text>
        <dbReference type="Rhea" id="RHEA:17237"/>
        <dbReference type="ChEBI" id="CHEBI:15378"/>
        <dbReference type="ChEBI" id="CHEBI:30616"/>
        <dbReference type="ChEBI" id="CHEBI:33019"/>
        <dbReference type="ChEBI" id="CHEBI:57692"/>
        <dbReference type="ChEBI" id="CHEBI:58210"/>
        <dbReference type="EC" id="2.7.7.2"/>
    </reaction>
</comment>
<dbReference type="Pfam" id="PF06574">
    <property type="entry name" value="FAD_syn"/>
    <property type="match status" value="1"/>
</dbReference>
<gene>
    <name evidence="17" type="ORF">ASB62_01360</name>
</gene>
<dbReference type="GO" id="GO:0005524">
    <property type="term" value="F:ATP binding"/>
    <property type="evidence" value="ECO:0007669"/>
    <property type="project" value="UniProtKB-UniRule"/>
</dbReference>
<dbReference type="GO" id="GO:0006747">
    <property type="term" value="P:FAD biosynthetic process"/>
    <property type="evidence" value="ECO:0007669"/>
    <property type="project" value="UniProtKB-UniRule"/>
</dbReference>
<dbReference type="EC" id="2.7.1.26" evidence="15"/>
<evidence type="ECO:0000313" key="18">
    <source>
        <dbReference type="Proteomes" id="UP000053937"/>
    </source>
</evidence>
<dbReference type="UniPathway" id="UPA00276">
    <property type="reaction ID" value="UER00406"/>
</dbReference>
<keyword evidence="7 15" id="KW-0548">Nucleotidyltransferase</keyword>
<evidence type="ECO:0000256" key="6">
    <source>
        <dbReference type="ARBA" id="ARBA00022679"/>
    </source>
</evidence>
<evidence type="ECO:0000256" key="4">
    <source>
        <dbReference type="ARBA" id="ARBA00022630"/>
    </source>
</evidence>